<feature type="region of interest" description="Disordered" evidence="15">
    <location>
        <begin position="80"/>
        <end position="100"/>
    </location>
</feature>
<evidence type="ECO:0000313" key="17">
    <source>
        <dbReference type="Proteomes" id="UP001652625"/>
    </source>
</evidence>
<evidence type="ECO:0000256" key="11">
    <source>
        <dbReference type="ARBA" id="ARBA00037877"/>
    </source>
</evidence>
<evidence type="ECO:0000256" key="5">
    <source>
        <dbReference type="ARBA" id="ARBA00022723"/>
    </source>
</evidence>
<dbReference type="InterPro" id="IPR018506">
    <property type="entry name" value="Cyt_B5_heme-BS"/>
</dbReference>
<dbReference type="Proteomes" id="UP001652625">
    <property type="component" value="Chromosome 15"/>
</dbReference>
<gene>
    <name evidence="18" type="primary">LOC136071995</name>
</gene>
<dbReference type="InterPro" id="IPR036400">
    <property type="entry name" value="Cyt_B5-like_heme/steroid_sf"/>
</dbReference>
<protein>
    <recommendedName>
        <fullName evidence="13">Cytochrome b5</fullName>
    </recommendedName>
</protein>
<keyword evidence="6" id="KW-0256">Endoplasmic reticulum</keyword>
<comment type="subcellular location">
    <subcellularLocation>
        <location evidence="1">Endoplasmic reticulum membrane</location>
        <topology evidence="1">Single-pass membrane protein</topology>
        <orientation evidence="1">Cytoplasmic side</orientation>
    </subcellularLocation>
    <subcellularLocation>
        <location evidence="11">Microsome membrane</location>
        <topology evidence="11">Single-pass membrane protein</topology>
        <orientation evidence="11">Cytoplasmic side</orientation>
    </subcellularLocation>
</comment>
<dbReference type="Pfam" id="PF00173">
    <property type="entry name" value="Cyt-b5"/>
    <property type="match status" value="1"/>
</dbReference>
<evidence type="ECO:0000256" key="2">
    <source>
        <dbReference type="ARBA" id="ARBA00022448"/>
    </source>
</evidence>
<evidence type="ECO:0000256" key="4">
    <source>
        <dbReference type="ARBA" id="ARBA00022692"/>
    </source>
</evidence>
<evidence type="ECO:0000256" key="14">
    <source>
        <dbReference type="RuleBase" id="RU362121"/>
    </source>
</evidence>
<name>A0ABM4DKR9_HYDVU</name>
<dbReference type="InterPro" id="IPR050668">
    <property type="entry name" value="Cytochrome_b5"/>
</dbReference>
<sequence>MSVKVFTLEEVRSHNNAKSCWLAIHDKVYDVTKFIDEHPGGEEVLLEVAGKDATSNFEDVGHSSDARDLLASYYIGDLHENDRSNYKPESKKDKKQDPQASSFPVWLTILSLSVIGVAFSFYMFYKN</sequence>
<dbReference type="SUPFAM" id="SSF55856">
    <property type="entry name" value="Cytochrome b5-like heme/steroid binding domain"/>
    <property type="match status" value="1"/>
</dbReference>
<feature type="compositionally biased region" description="Basic and acidic residues" evidence="15">
    <location>
        <begin position="80"/>
        <end position="97"/>
    </location>
</feature>
<keyword evidence="4 14" id="KW-0812">Transmembrane</keyword>
<keyword evidence="3 14" id="KW-0349">Heme</keyword>
<evidence type="ECO:0000256" key="9">
    <source>
        <dbReference type="ARBA" id="ARBA00023004"/>
    </source>
</evidence>
<dbReference type="RefSeq" id="XP_065675120.1">
    <property type="nucleotide sequence ID" value="XM_065819048.1"/>
</dbReference>
<reference evidence="18" key="1">
    <citation type="submission" date="2025-08" db="UniProtKB">
        <authorList>
            <consortium name="RefSeq"/>
        </authorList>
    </citation>
    <scope>IDENTIFICATION</scope>
</reference>
<keyword evidence="5 14" id="KW-0479">Metal-binding</keyword>
<dbReference type="PRINTS" id="PR00363">
    <property type="entry name" value="CYTOCHROMEB5"/>
</dbReference>
<dbReference type="PROSITE" id="PS00191">
    <property type="entry name" value="CYTOCHROME_B5_1"/>
    <property type="match status" value="1"/>
</dbReference>
<evidence type="ECO:0000256" key="7">
    <source>
        <dbReference type="ARBA" id="ARBA00022848"/>
    </source>
</evidence>
<dbReference type="SMART" id="SM01117">
    <property type="entry name" value="Cyt-b5"/>
    <property type="match status" value="1"/>
</dbReference>
<dbReference type="GeneID" id="136071995"/>
<evidence type="ECO:0000256" key="15">
    <source>
        <dbReference type="SAM" id="MobiDB-lite"/>
    </source>
</evidence>
<evidence type="ECO:0000313" key="18">
    <source>
        <dbReference type="RefSeq" id="XP_065675120.1"/>
    </source>
</evidence>
<proteinExistence type="inferred from homology"/>
<keyword evidence="17" id="KW-1185">Reference proteome</keyword>
<evidence type="ECO:0000256" key="6">
    <source>
        <dbReference type="ARBA" id="ARBA00022824"/>
    </source>
</evidence>
<keyword evidence="7" id="KW-0492">Microsome</keyword>
<comment type="similarity">
    <text evidence="12 14">Belongs to the cytochrome b5 family.</text>
</comment>
<keyword evidence="2" id="KW-0813">Transport</keyword>
<keyword evidence="8" id="KW-0249">Electron transport</keyword>
<dbReference type="PROSITE" id="PS50255">
    <property type="entry name" value="CYTOCHROME_B5_2"/>
    <property type="match status" value="1"/>
</dbReference>
<keyword evidence="14" id="KW-1133">Transmembrane helix</keyword>
<evidence type="ECO:0000256" key="3">
    <source>
        <dbReference type="ARBA" id="ARBA00022617"/>
    </source>
</evidence>
<dbReference type="InterPro" id="IPR001199">
    <property type="entry name" value="Cyt_B5-like_heme/steroid-bd"/>
</dbReference>
<evidence type="ECO:0000256" key="10">
    <source>
        <dbReference type="ARBA" id="ARBA00023136"/>
    </source>
</evidence>
<evidence type="ECO:0000256" key="8">
    <source>
        <dbReference type="ARBA" id="ARBA00022982"/>
    </source>
</evidence>
<feature type="domain" description="Cytochrome b5 heme-binding" evidence="16">
    <location>
        <begin position="3"/>
        <end position="79"/>
    </location>
</feature>
<feature type="transmembrane region" description="Helical" evidence="14">
    <location>
        <begin position="103"/>
        <end position="125"/>
    </location>
</feature>
<evidence type="ECO:0000259" key="16">
    <source>
        <dbReference type="PROSITE" id="PS50255"/>
    </source>
</evidence>
<evidence type="ECO:0000256" key="1">
    <source>
        <dbReference type="ARBA" id="ARBA00004131"/>
    </source>
</evidence>
<evidence type="ECO:0000256" key="13">
    <source>
        <dbReference type="ARBA" id="ARBA00039806"/>
    </source>
</evidence>
<accession>A0ABM4DKR9</accession>
<dbReference type="PANTHER" id="PTHR19359">
    <property type="entry name" value="CYTOCHROME B5"/>
    <property type="match status" value="1"/>
</dbReference>
<organism evidence="17 18">
    <name type="scientific">Hydra vulgaris</name>
    <name type="common">Hydra</name>
    <name type="synonym">Hydra attenuata</name>
    <dbReference type="NCBI Taxonomy" id="6087"/>
    <lineage>
        <taxon>Eukaryota</taxon>
        <taxon>Metazoa</taxon>
        <taxon>Cnidaria</taxon>
        <taxon>Hydrozoa</taxon>
        <taxon>Hydroidolina</taxon>
        <taxon>Anthoathecata</taxon>
        <taxon>Aplanulata</taxon>
        <taxon>Hydridae</taxon>
        <taxon>Hydra</taxon>
    </lineage>
</organism>
<keyword evidence="9 14" id="KW-0408">Iron</keyword>
<dbReference type="PANTHER" id="PTHR19359:SF150">
    <property type="entry name" value="CYTOCHROME B5"/>
    <property type="match status" value="1"/>
</dbReference>
<keyword evidence="10 14" id="KW-0472">Membrane</keyword>
<evidence type="ECO:0000256" key="12">
    <source>
        <dbReference type="ARBA" id="ARBA00038168"/>
    </source>
</evidence>
<dbReference type="Gene3D" id="3.10.120.10">
    <property type="entry name" value="Cytochrome b5-like heme/steroid binding domain"/>
    <property type="match status" value="1"/>
</dbReference>